<evidence type="ECO:0000256" key="1">
    <source>
        <dbReference type="ARBA" id="ARBA00022801"/>
    </source>
</evidence>
<proteinExistence type="predicted"/>
<evidence type="ECO:0000313" key="8">
    <source>
        <dbReference type="Proteomes" id="UP000077659"/>
    </source>
</evidence>
<keyword evidence="2" id="KW-0326">Glycosidase</keyword>
<reference evidence="7 8" key="1">
    <citation type="submission" date="2016-05" db="EMBL/GenBank/DDBJ databases">
        <title>Pathogenic, phenotypic and molecular characterisation of Xanthomonas nasturtii sp. nov. and Xanthomonas floridensis sp. nov., new species of Xanthomonas associated with watercress production in Florida.</title>
        <authorList>
            <person name="Vicente J.G."/>
            <person name="Rothwell S."/>
            <person name="Holub E.B."/>
            <person name="Studholme D.J."/>
        </authorList>
    </citation>
    <scope>NUCLEOTIDE SEQUENCE [LARGE SCALE GENOMIC DNA]</scope>
    <source>
        <strain evidence="7 8">WHRI 8848</strain>
    </source>
</reference>
<name>A0A1A9MD81_9XANT</name>
<dbReference type="Pfam" id="PF02449">
    <property type="entry name" value="Glyco_hydro_42"/>
    <property type="match status" value="1"/>
</dbReference>
<dbReference type="AlphaFoldDB" id="A0A1A9MD81"/>
<dbReference type="Gene3D" id="2.60.220.20">
    <property type="entry name" value="putative beta-Galactosidase from caulobacter crescentus"/>
    <property type="match status" value="1"/>
</dbReference>
<evidence type="ECO:0000256" key="2">
    <source>
        <dbReference type="ARBA" id="ARBA00023295"/>
    </source>
</evidence>
<keyword evidence="1 7" id="KW-0378">Hydrolase</keyword>
<dbReference type="FunFam" id="3.20.20.80:FF:000135">
    <property type="entry name" value="Beta-galactosidase, putative, bgl35A"/>
    <property type="match status" value="1"/>
</dbReference>
<dbReference type="Pfam" id="PF18120">
    <property type="entry name" value="DUF5597"/>
    <property type="match status" value="1"/>
</dbReference>
<dbReference type="GO" id="GO:0005975">
    <property type="term" value="P:carbohydrate metabolic process"/>
    <property type="evidence" value="ECO:0007669"/>
    <property type="project" value="InterPro"/>
</dbReference>
<feature type="region of interest" description="Disordered" evidence="3">
    <location>
        <begin position="42"/>
        <end position="74"/>
    </location>
</feature>
<dbReference type="OrthoDB" id="9800974at2"/>
<keyword evidence="4" id="KW-0732">Signal</keyword>
<gene>
    <name evidence="7" type="ORF">A7D17_14355</name>
</gene>
<feature type="chain" id="PRO_5008393003" evidence="4">
    <location>
        <begin position="34"/>
        <end position="580"/>
    </location>
</feature>
<dbReference type="STRING" id="1843580.A7D17_14355"/>
<dbReference type="InterPro" id="IPR017853">
    <property type="entry name" value="GH"/>
</dbReference>
<evidence type="ECO:0000256" key="4">
    <source>
        <dbReference type="SAM" id="SignalP"/>
    </source>
</evidence>
<organism evidence="7 8">
    <name type="scientific">Xanthomonas floridensis</name>
    <dbReference type="NCBI Taxonomy" id="1843580"/>
    <lineage>
        <taxon>Bacteria</taxon>
        <taxon>Pseudomonadati</taxon>
        <taxon>Pseudomonadota</taxon>
        <taxon>Gammaproteobacteria</taxon>
        <taxon>Lysobacterales</taxon>
        <taxon>Lysobacteraceae</taxon>
        <taxon>Xanthomonas</taxon>
    </lineage>
</organism>
<dbReference type="InterPro" id="IPR040719">
    <property type="entry name" value="DUF5597"/>
</dbReference>
<dbReference type="Gene3D" id="3.20.20.80">
    <property type="entry name" value="Glycosidases"/>
    <property type="match status" value="1"/>
</dbReference>
<accession>A0A1A9MD81</accession>
<feature type="domain" description="Glycoside hydrolase family 42 N-terminal" evidence="5">
    <location>
        <begin position="115"/>
        <end position="257"/>
    </location>
</feature>
<dbReference type="GO" id="GO:0009341">
    <property type="term" value="C:beta-galactosidase complex"/>
    <property type="evidence" value="ECO:0007669"/>
    <property type="project" value="InterPro"/>
</dbReference>
<dbReference type="InterPro" id="IPR013529">
    <property type="entry name" value="Glyco_hydro_42_N"/>
</dbReference>
<dbReference type="EMBL" id="LXNG01000010">
    <property type="protein sequence ID" value="OAG68245.1"/>
    <property type="molecule type" value="Genomic_DNA"/>
</dbReference>
<evidence type="ECO:0000256" key="3">
    <source>
        <dbReference type="SAM" id="MobiDB-lite"/>
    </source>
</evidence>
<evidence type="ECO:0000313" key="7">
    <source>
        <dbReference type="EMBL" id="OAG68245.1"/>
    </source>
</evidence>
<evidence type="ECO:0000259" key="5">
    <source>
        <dbReference type="Pfam" id="PF02449"/>
    </source>
</evidence>
<dbReference type="SUPFAM" id="SSF51445">
    <property type="entry name" value="(Trans)glycosidases"/>
    <property type="match status" value="1"/>
</dbReference>
<dbReference type="RefSeq" id="WP_064508314.1">
    <property type="nucleotide sequence ID" value="NZ_JAYFSN010000011.1"/>
</dbReference>
<dbReference type="Proteomes" id="UP000077659">
    <property type="component" value="Unassembled WGS sequence"/>
</dbReference>
<evidence type="ECO:0000259" key="6">
    <source>
        <dbReference type="Pfam" id="PF18120"/>
    </source>
</evidence>
<protein>
    <submittedName>
        <fullName evidence="7">Glycoside hydrolase</fullName>
    </submittedName>
</protein>
<feature type="compositionally biased region" description="Low complexity" evidence="3">
    <location>
        <begin position="49"/>
        <end position="71"/>
    </location>
</feature>
<sequence length="580" mass="63684">MTMHSPVTPAASRSNARRCLRPLLLPALTLALAACQSGEQDSAAKPDAAKPAANAPATPSASAQAPATQTPMPQFVSKDGKHALLVDGAPFLILGAQVNNSSNYPGVMDKVWPAIKVMGPNTVQVPIAWEQVEPEEGKFDFSFVDTLLTQAREHKVRLVLLWFATWKNNGPAYAPLWVKADNQRFPRVITREGKSIGSLSPHAQATLDADRKAFVAFMQHLKQVDPQHTVIMIQPENEPGTYGSVRDFSPMAQKLFDGPVPDALIKRLNKQPGTWAQVFGADADEIFHAWSIGRYIDQVTEAGKAEYPLPMYVNAALRGPFNPGQPGQYASGGPTDNVLDVWKAAGPHIDLLAPDIYMPEYRMYTTVLERYARPDNALFVAETGNRPEYARYLYPTLGHDGIGWSAFGIDFTRYSNYPLGAKHVNEETLAPFALGFQAVSMGMRPFAKAASEGKLHGTAEEPGQAVQELKLNDRWGATITYGVPQFWFKGEPPGNPEPIGAALIAELGPDEFLVTGYHARVTLHPASDATANMFYDRVEEGVYEGTQWQFQRNWNGDQTDYGVNFSSVPQLLKIKLATYK</sequence>
<feature type="domain" description="DUF5597" evidence="6">
    <location>
        <begin position="436"/>
        <end position="565"/>
    </location>
</feature>
<feature type="signal peptide" evidence="4">
    <location>
        <begin position="1"/>
        <end position="33"/>
    </location>
</feature>
<dbReference type="GO" id="GO:0004565">
    <property type="term" value="F:beta-galactosidase activity"/>
    <property type="evidence" value="ECO:0007669"/>
    <property type="project" value="InterPro"/>
</dbReference>
<comment type="caution">
    <text evidence="7">The sequence shown here is derived from an EMBL/GenBank/DDBJ whole genome shotgun (WGS) entry which is preliminary data.</text>
</comment>
<dbReference type="FunFam" id="2.60.220.20:FF:000002">
    <property type="entry name" value="Glycoside hydrolase"/>
    <property type="match status" value="1"/>
</dbReference>